<sequence length="108" mass="12561">HAQPEDIHELLCKLLEDLQNIREELAEYINSSSWNYPSFYNDDDDEYIIQYREYLENSSNAIIPDLPTEKADNSLSMRDEHLSTIPEMESNKVIKTSIEDLVPIPSES</sequence>
<organism evidence="1">
    <name type="scientific">Tanacetum cinerariifolium</name>
    <name type="common">Dalmatian daisy</name>
    <name type="synonym">Chrysanthemum cinerariifolium</name>
    <dbReference type="NCBI Taxonomy" id="118510"/>
    <lineage>
        <taxon>Eukaryota</taxon>
        <taxon>Viridiplantae</taxon>
        <taxon>Streptophyta</taxon>
        <taxon>Embryophyta</taxon>
        <taxon>Tracheophyta</taxon>
        <taxon>Spermatophyta</taxon>
        <taxon>Magnoliopsida</taxon>
        <taxon>eudicotyledons</taxon>
        <taxon>Gunneridae</taxon>
        <taxon>Pentapetalae</taxon>
        <taxon>asterids</taxon>
        <taxon>campanulids</taxon>
        <taxon>Asterales</taxon>
        <taxon>Asteraceae</taxon>
        <taxon>Asteroideae</taxon>
        <taxon>Anthemideae</taxon>
        <taxon>Anthemidinae</taxon>
        <taxon>Tanacetum</taxon>
    </lineage>
</organism>
<gene>
    <name evidence="1" type="ORF">Tci_910517</name>
</gene>
<protein>
    <recommendedName>
        <fullName evidence="2">Reverse transcriptase domain-containing protein</fullName>
    </recommendedName>
</protein>
<evidence type="ECO:0000313" key="1">
    <source>
        <dbReference type="EMBL" id="GFD38548.1"/>
    </source>
</evidence>
<dbReference type="AlphaFoldDB" id="A0A699VYI9"/>
<accession>A0A699VYI9</accession>
<reference evidence="1" key="1">
    <citation type="journal article" date="2019" name="Sci. Rep.">
        <title>Draft genome of Tanacetum cinerariifolium, the natural source of mosquito coil.</title>
        <authorList>
            <person name="Yamashiro T."/>
            <person name="Shiraishi A."/>
            <person name="Satake H."/>
            <person name="Nakayama K."/>
        </authorList>
    </citation>
    <scope>NUCLEOTIDE SEQUENCE</scope>
</reference>
<evidence type="ECO:0008006" key="2">
    <source>
        <dbReference type="Google" id="ProtNLM"/>
    </source>
</evidence>
<name>A0A699VYI9_TANCI</name>
<feature type="non-terminal residue" evidence="1">
    <location>
        <position position="1"/>
    </location>
</feature>
<comment type="caution">
    <text evidence="1">The sequence shown here is derived from an EMBL/GenBank/DDBJ whole genome shotgun (WGS) entry which is preliminary data.</text>
</comment>
<proteinExistence type="predicted"/>
<dbReference type="EMBL" id="BKCJ011502149">
    <property type="protein sequence ID" value="GFD38548.1"/>
    <property type="molecule type" value="Genomic_DNA"/>
</dbReference>